<accession>A0ABV6Z1B2</accession>
<evidence type="ECO:0000259" key="3">
    <source>
        <dbReference type="PROSITE" id="PS51746"/>
    </source>
</evidence>
<dbReference type="Gene3D" id="3.60.40.10">
    <property type="entry name" value="PPM-type phosphatase domain"/>
    <property type="match status" value="1"/>
</dbReference>
<dbReference type="InterPro" id="IPR003018">
    <property type="entry name" value="GAF"/>
</dbReference>
<evidence type="ECO:0000256" key="1">
    <source>
        <dbReference type="ARBA" id="ARBA00022801"/>
    </source>
</evidence>
<keyword evidence="1" id="KW-0378">Hydrolase</keyword>
<evidence type="ECO:0000256" key="2">
    <source>
        <dbReference type="SAM" id="Coils"/>
    </source>
</evidence>
<evidence type="ECO:0000313" key="5">
    <source>
        <dbReference type="Proteomes" id="UP001594351"/>
    </source>
</evidence>
<dbReference type="EMBL" id="JBHPBY010000271">
    <property type="protein sequence ID" value="MFC1852136.1"/>
    <property type="molecule type" value="Genomic_DNA"/>
</dbReference>
<gene>
    <name evidence="4" type="ORF">ACFL27_18230</name>
</gene>
<feature type="domain" description="PPM-type phosphatase" evidence="3">
    <location>
        <begin position="244"/>
        <end position="457"/>
    </location>
</feature>
<proteinExistence type="predicted"/>
<keyword evidence="2" id="KW-0175">Coiled coil</keyword>
<dbReference type="SUPFAM" id="SSF55781">
    <property type="entry name" value="GAF domain-like"/>
    <property type="match status" value="1"/>
</dbReference>
<dbReference type="Proteomes" id="UP001594351">
    <property type="component" value="Unassembled WGS sequence"/>
</dbReference>
<dbReference type="PANTHER" id="PTHR43156">
    <property type="entry name" value="STAGE II SPORULATION PROTEIN E-RELATED"/>
    <property type="match status" value="1"/>
</dbReference>
<dbReference type="Pfam" id="PF07228">
    <property type="entry name" value="SpoIIE"/>
    <property type="match status" value="1"/>
</dbReference>
<dbReference type="SMART" id="SM00331">
    <property type="entry name" value="PP2C_SIG"/>
    <property type="match status" value="1"/>
</dbReference>
<dbReference type="Pfam" id="PF01590">
    <property type="entry name" value="GAF"/>
    <property type="match status" value="1"/>
</dbReference>
<dbReference type="SUPFAM" id="SSF81606">
    <property type="entry name" value="PP2C-like"/>
    <property type="match status" value="1"/>
</dbReference>
<reference evidence="4 5" key="1">
    <citation type="submission" date="2024-09" db="EMBL/GenBank/DDBJ databases">
        <title>Laminarin stimulates single cell rates of sulfate reduction while oxygen inhibits transcriptomic activity in coastal marine sediment.</title>
        <authorList>
            <person name="Lindsay M."/>
            <person name="Orcutt B."/>
            <person name="Emerson D."/>
            <person name="Stepanauskas R."/>
            <person name="D'Angelo T."/>
        </authorList>
    </citation>
    <scope>NUCLEOTIDE SEQUENCE [LARGE SCALE GENOMIC DNA]</scope>
    <source>
        <strain evidence="4">SAG AM-311-K15</strain>
    </source>
</reference>
<protein>
    <submittedName>
        <fullName evidence="4">SpoIIE family protein phosphatase</fullName>
    </submittedName>
</protein>
<organism evidence="4 5">
    <name type="scientific">candidate division CSSED10-310 bacterium</name>
    <dbReference type="NCBI Taxonomy" id="2855610"/>
    <lineage>
        <taxon>Bacteria</taxon>
        <taxon>Bacteria division CSSED10-310</taxon>
    </lineage>
</organism>
<dbReference type="PROSITE" id="PS51746">
    <property type="entry name" value="PPM_2"/>
    <property type="match status" value="1"/>
</dbReference>
<keyword evidence="5" id="KW-1185">Reference proteome</keyword>
<dbReference type="SMART" id="SM00065">
    <property type="entry name" value="GAF"/>
    <property type="match status" value="1"/>
</dbReference>
<name>A0ABV6Z1B2_UNCC1</name>
<sequence>MKNDGNKDIIKILRHARNQLETTFPLVASSDAMNLLQDQIDQQISQLLDRISNLESLINASHILNSTLNLSELLGLFMNLATKELKADRSTLYLIDKKKNELWSLITQGPDMFEIRLPVGKGIAGKVAATGDIININDPYNDPRFNKEIDRKTGYITRNMLCMPMRNKEGEIIGVMQILNKMEGNFTTEDEYYMENLSVQASIAIENAQLHAEALERRRLEAELRVAFQIQKNLQPSEDPQLDGFSITGMNVPCLEIGGDYYDFIELDHALGIAIGDVSGKGIPASLIMANLQAALRVLAPTSRSADEIVTNINILLNKSSTANKFVTFFYGILDFTNRMFTYTNAGHNPPILIRQGEKEHYLTTNNLIMGAFNDEIYTEADFQLKKDDIIVFYTDGITEAMNSQRQSFGEERLIELLMENGQRSVIDMKQIIIDDVTAFSKGQPVHDDITLIILKVH</sequence>
<comment type="caution">
    <text evidence="4">The sequence shown here is derived from an EMBL/GenBank/DDBJ whole genome shotgun (WGS) entry which is preliminary data.</text>
</comment>
<dbReference type="PANTHER" id="PTHR43156:SF2">
    <property type="entry name" value="STAGE II SPORULATION PROTEIN E"/>
    <property type="match status" value="1"/>
</dbReference>
<dbReference type="InterPro" id="IPR029016">
    <property type="entry name" value="GAF-like_dom_sf"/>
</dbReference>
<feature type="coiled-coil region" evidence="2">
    <location>
        <begin position="205"/>
        <end position="232"/>
    </location>
</feature>
<dbReference type="InterPro" id="IPR036457">
    <property type="entry name" value="PPM-type-like_dom_sf"/>
</dbReference>
<evidence type="ECO:0000313" key="4">
    <source>
        <dbReference type="EMBL" id="MFC1852136.1"/>
    </source>
</evidence>
<dbReference type="InterPro" id="IPR052016">
    <property type="entry name" value="Bact_Sigma-Reg"/>
</dbReference>
<dbReference type="Gene3D" id="3.30.450.40">
    <property type="match status" value="1"/>
</dbReference>
<dbReference type="InterPro" id="IPR001932">
    <property type="entry name" value="PPM-type_phosphatase-like_dom"/>
</dbReference>